<accession>A0A3N1D2B9</accession>
<keyword evidence="4" id="KW-1185">Reference proteome</keyword>
<organism evidence="3 4">
    <name type="scientific">Actinocorallia herbida</name>
    <dbReference type="NCBI Taxonomy" id="58109"/>
    <lineage>
        <taxon>Bacteria</taxon>
        <taxon>Bacillati</taxon>
        <taxon>Actinomycetota</taxon>
        <taxon>Actinomycetes</taxon>
        <taxon>Streptosporangiales</taxon>
        <taxon>Thermomonosporaceae</taxon>
        <taxon>Actinocorallia</taxon>
    </lineage>
</organism>
<dbReference type="InterPro" id="IPR000627">
    <property type="entry name" value="Intradiol_dOase_C"/>
</dbReference>
<dbReference type="GO" id="GO:0008199">
    <property type="term" value="F:ferric iron binding"/>
    <property type="evidence" value="ECO:0007669"/>
    <property type="project" value="InterPro"/>
</dbReference>
<comment type="caution">
    <text evidence="3">The sequence shown here is derived from an EMBL/GenBank/DDBJ whole genome shotgun (WGS) entry which is preliminary data.</text>
</comment>
<proteinExistence type="predicted"/>
<dbReference type="InterPro" id="IPR015889">
    <property type="entry name" value="Intradiol_dOase_core"/>
</dbReference>
<feature type="domain" description="Intradiol ring-cleavage dioxygenases" evidence="2">
    <location>
        <begin position="108"/>
        <end position="182"/>
    </location>
</feature>
<dbReference type="EMBL" id="RJKE01000001">
    <property type="protein sequence ID" value="ROO87675.1"/>
    <property type="molecule type" value="Genomic_DNA"/>
</dbReference>
<keyword evidence="3" id="KW-0223">Dioxygenase</keyword>
<dbReference type="SUPFAM" id="SSF49482">
    <property type="entry name" value="Aromatic compound dioxygenase"/>
    <property type="match status" value="1"/>
</dbReference>
<dbReference type="GO" id="GO:0016702">
    <property type="term" value="F:oxidoreductase activity, acting on single donors with incorporation of molecular oxygen, incorporation of two atoms of oxygen"/>
    <property type="evidence" value="ECO:0007669"/>
    <property type="project" value="InterPro"/>
</dbReference>
<evidence type="ECO:0000313" key="4">
    <source>
        <dbReference type="Proteomes" id="UP000272400"/>
    </source>
</evidence>
<dbReference type="RefSeq" id="WP_211359904.1">
    <property type="nucleotide sequence ID" value="NZ_RJKE01000001.1"/>
</dbReference>
<dbReference type="AlphaFoldDB" id="A0A3N1D2B9"/>
<evidence type="ECO:0000313" key="3">
    <source>
        <dbReference type="EMBL" id="ROO87675.1"/>
    </source>
</evidence>
<evidence type="ECO:0000259" key="2">
    <source>
        <dbReference type="Pfam" id="PF00775"/>
    </source>
</evidence>
<gene>
    <name evidence="3" type="ORF">EDD29_5302</name>
</gene>
<protein>
    <submittedName>
        <fullName evidence="3">Protocatechuate 3,4-dioxygenase beta subunit</fullName>
    </submittedName>
</protein>
<dbReference type="Gene3D" id="2.60.130.10">
    <property type="entry name" value="Aromatic compound dioxygenase"/>
    <property type="match status" value="1"/>
</dbReference>
<dbReference type="PANTHER" id="PTHR34315:SF1">
    <property type="entry name" value="INTRADIOL RING-CLEAVAGE DIOXYGENASES DOMAIN-CONTAINING PROTEIN-RELATED"/>
    <property type="match status" value="1"/>
</dbReference>
<dbReference type="Proteomes" id="UP000272400">
    <property type="component" value="Unassembled WGS sequence"/>
</dbReference>
<sequence length="270" mass="27978">MTEAHDRGLTHDLSTLLARRGMLTFLGGAVLTGLIGCAPEPPASLPATPALPGTPPPPNDGAEPSAAGEIPDETAGPYPADGSNGPDILTRSGIVRSDIRTSFGGSVGTAEGIPLTLELTLTDSGRPLAGAAVYLWHCDREGRYSMYSEGVTAQNYLRGVQEADKNGTLGFTTIFPGCYPGRWPHIHFEIYASLNSATAPATPTKITQLAFPEAVCEAAYATTGYSAAAQSLPGITLESDTIFSDGHDLQLATVTGSATTGYKATLNVLL</sequence>
<reference evidence="3 4" key="1">
    <citation type="submission" date="2018-11" db="EMBL/GenBank/DDBJ databases">
        <title>Sequencing the genomes of 1000 actinobacteria strains.</title>
        <authorList>
            <person name="Klenk H.-P."/>
        </authorList>
    </citation>
    <scope>NUCLEOTIDE SEQUENCE [LARGE SCALE GENOMIC DNA]</scope>
    <source>
        <strain evidence="3 4">DSM 44254</strain>
    </source>
</reference>
<feature type="region of interest" description="Disordered" evidence="1">
    <location>
        <begin position="45"/>
        <end position="90"/>
    </location>
</feature>
<dbReference type="PANTHER" id="PTHR34315">
    <property type="match status" value="1"/>
</dbReference>
<dbReference type="CDD" id="cd03457">
    <property type="entry name" value="intradiol_dioxygenase_like"/>
    <property type="match status" value="1"/>
</dbReference>
<keyword evidence="3" id="KW-0560">Oxidoreductase</keyword>
<name>A0A3N1D2B9_9ACTN</name>
<dbReference type="Pfam" id="PF00775">
    <property type="entry name" value="Dioxygenase_C"/>
    <property type="match status" value="1"/>
</dbReference>
<evidence type="ECO:0000256" key="1">
    <source>
        <dbReference type="SAM" id="MobiDB-lite"/>
    </source>
</evidence>